<evidence type="ECO:0000313" key="6">
    <source>
        <dbReference type="Proteomes" id="UP000009080"/>
    </source>
</evidence>
<name>C5BIP2_TERTT</name>
<feature type="domain" description="Adenosine deaminase" evidence="4">
    <location>
        <begin position="151"/>
        <end position="429"/>
    </location>
</feature>
<gene>
    <name evidence="5" type="ordered locus">TERTU_2015</name>
</gene>
<dbReference type="SUPFAM" id="SSF51556">
    <property type="entry name" value="Metallo-dependent hydrolases"/>
    <property type="match status" value="1"/>
</dbReference>
<keyword evidence="3" id="KW-0378">Hydrolase</keyword>
<dbReference type="PANTHER" id="PTHR11409">
    <property type="entry name" value="ADENOSINE DEAMINASE"/>
    <property type="match status" value="1"/>
</dbReference>
<dbReference type="InterPro" id="IPR032466">
    <property type="entry name" value="Metal_Hydrolase"/>
</dbReference>
<dbReference type="HOGENOM" id="CLU_522460_0_0_6"/>
<comment type="cofactor">
    <cofactor evidence="1">
        <name>Zn(2+)</name>
        <dbReference type="ChEBI" id="CHEBI:29105"/>
    </cofactor>
</comment>
<evidence type="ECO:0000256" key="2">
    <source>
        <dbReference type="ARBA" id="ARBA00022723"/>
    </source>
</evidence>
<dbReference type="RefSeq" id="WP_015818132.1">
    <property type="nucleotide sequence ID" value="NC_012997.1"/>
</dbReference>
<evidence type="ECO:0000256" key="3">
    <source>
        <dbReference type="ARBA" id="ARBA00022801"/>
    </source>
</evidence>
<dbReference type="GO" id="GO:0004000">
    <property type="term" value="F:adenosine deaminase activity"/>
    <property type="evidence" value="ECO:0007669"/>
    <property type="project" value="TreeGrafter"/>
</dbReference>
<evidence type="ECO:0000259" key="4">
    <source>
        <dbReference type="Pfam" id="PF00962"/>
    </source>
</evidence>
<dbReference type="eggNOG" id="COG1816">
    <property type="taxonomic scope" value="Bacteria"/>
</dbReference>
<proteinExistence type="predicted"/>
<sequence>MYKFFIIALLLVGSSVRAEGDWFESFKKTATDKDLYHFLYAMPKGGDLHNHLSGAGFPEWWLELALAQEKRGYIYYTKIKINNCAGYGGNEFGGNPYLLYFKNIQESTYKKLSACEQSEYVRLQDMSAEQKAGWLNSLKLDSAHEGRDEFFQTHWQRLNELYMNHYVLAEILVRNMQAFGREGLMYLEIDCSPVGMRPDGSLIDAEEVYRYYKERLQQKDAVESGVTVKFQYALLRFAPNAEERLAQMYAFVDAHRDMYVAIDMVGREDNDKGHPLRFLPTLRKLRAQYPGIDLSIHAGEVDEPNKHIRNTLLLGANRIGHGVNLLTDPDTYLLMRHSNYMVEVNLISNLLLEYVDDYSKHPFPELLRTDVPVALSTDDRGMWDSNLTDEFFVAVKEFNLSWSELQTLGLNSLKYGFMNDELKTKLVHDYQKKMDKFAQQFQKGSQRVLSSKPPMRGFICNHYELCSTP</sequence>
<reference evidence="5 6" key="1">
    <citation type="journal article" date="2009" name="PLoS ONE">
        <title>The complete genome of Teredinibacter turnerae T7901: an intracellular endosymbiont of marine wood-boring bivalves (shipworms).</title>
        <authorList>
            <person name="Yang J.C."/>
            <person name="Madupu R."/>
            <person name="Durkin A.S."/>
            <person name="Ekborg N.A."/>
            <person name="Pedamallu C.S."/>
            <person name="Hostetler J.B."/>
            <person name="Radune D."/>
            <person name="Toms B.S."/>
            <person name="Henrissat B."/>
            <person name="Coutinho P.M."/>
            <person name="Schwarz S."/>
            <person name="Field L."/>
            <person name="Trindade-Silva A.E."/>
            <person name="Soares C.A.G."/>
            <person name="Elshahawi S."/>
            <person name="Hanora A."/>
            <person name="Schmidt E.W."/>
            <person name="Haygood M.G."/>
            <person name="Posfai J."/>
            <person name="Benner J."/>
            <person name="Madinger C."/>
            <person name="Nove J."/>
            <person name="Anton B."/>
            <person name="Chaudhary K."/>
            <person name="Foster J."/>
            <person name="Holman A."/>
            <person name="Kumar S."/>
            <person name="Lessard P.A."/>
            <person name="Luyten Y.A."/>
            <person name="Slatko B."/>
            <person name="Wood N."/>
            <person name="Wu B."/>
            <person name="Teplitski M."/>
            <person name="Mougous J.D."/>
            <person name="Ward N."/>
            <person name="Eisen J.A."/>
            <person name="Badger J.H."/>
            <person name="Distel D.L."/>
        </authorList>
    </citation>
    <scope>NUCLEOTIDE SEQUENCE [LARGE SCALE GENOMIC DNA]</scope>
    <source>
        <strain evidence="6">ATCC 39867 / T7901</strain>
    </source>
</reference>
<dbReference type="Gene3D" id="3.20.20.140">
    <property type="entry name" value="Metal-dependent hydrolases"/>
    <property type="match status" value="1"/>
</dbReference>
<dbReference type="GO" id="GO:0046103">
    <property type="term" value="P:inosine biosynthetic process"/>
    <property type="evidence" value="ECO:0007669"/>
    <property type="project" value="TreeGrafter"/>
</dbReference>
<dbReference type="InterPro" id="IPR001365">
    <property type="entry name" value="A_deaminase_dom"/>
</dbReference>
<dbReference type="InterPro" id="IPR006330">
    <property type="entry name" value="Ado/ade_deaminase"/>
</dbReference>
<organism evidence="5 6">
    <name type="scientific">Teredinibacter turnerae (strain ATCC 39867 / T7901)</name>
    <dbReference type="NCBI Taxonomy" id="377629"/>
    <lineage>
        <taxon>Bacteria</taxon>
        <taxon>Pseudomonadati</taxon>
        <taxon>Pseudomonadota</taxon>
        <taxon>Gammaproteobacteria</taxon>
        <taxon>Cellvibrionales</taxon>
        <taxon>Cellvibrionaceae</taxon>
        <taxon>Teredinibacter</taxon>
    </lineage>
</organism>
<dbReference type="EMBL" id="CP001614">
    <property type="protein sequence ID" value="ACR12020.1"/>
    <property type="molecule type" value="Genomic_DNA"/>
</dbReference>
<keyword evidence="6" id="KW-1185">Reference proteome</keyword>
<accession>C5BIP2</accession>
<keyword evidence="2" id="KW-0479">Metal-binding</keyword>
<evidence type="ECO:0000256" key="1">
    <source>
        <dbReference type="ARBA" id="ARBA00001947"/>
    </source>
</evidence>
<dbReference type="PANTHER" id="PTHR11409:SF39">
    <property type="entry name" value="ADENOSINE DEAMINASE 2"/>
    <property type="match status" value="1"/>
</dbReference>
<dbReference type="KEGG" id="ttu:TERTU_2015"/>
<dbReference type="Proteomes" id="UP000009080">
    <property type="component" value="Chromosome"/>
</dbReference>
<evidence type="ECO:0000313" key="5">
    <source>
        <dbReference type="EMBL" id="ACR12020.1"/>
    </source>
</evidence>
<protein>
    <submittedName>
        <fullName evidence="5">Adenosine deaminase</fullName>
    </submittedName>
</protein>
<dbReference type="Pfam" id="PF00962">
    <property type="entry name" value="A_deaminase"/>
    <property type="match status" value="1"/>
</dbReference>
<dbReference type="AlphaFoldDB" id="C5BIP2"/>
<dbReference type="GO" id="GO:0006154">
    <property type="term" value="P:adenosine catabolic process"/>
    <property type="evidence" value="ECO:0007669"/>
    <property type="project" value="TreeGrafter"/>
</dbReference>
<dbReference type="GO" id="GO:0046872">
    <property type="term" value="F:metal ion binding"/>
    <property type="evidence" value="ECO:0007669"/>
    <property type="project" value="UniProtKB-KW"/>
</dbReference>
<dbReference type="OrthoDB" id="105475at2"/>
<dbReference type="STRING" id="377629.TERTU_2015"/>